<organism evidence="8">
    <name type="scientific">freshwater metagenome</name>
    <dbReference type="NCBI Taxonomy" id="449393"/>
    <lineage>
        <taxon>unclassified sequences</taxon>
        <taxon>metagenomes</taxon>
        <taxon>ecological metagenomes</taxon>
    </lineage>
</organism>
<feature type="transmembrane region" description="Helical" evidence="6">
    <location>
        <begin position="524"/>
        <end position="547"/>
    </location>
</feature>
<dbReference type="EMBL" id="CAFBNC010000002">
    <property type="protein sequence ID" value="CAB4921124.1"/>
    <property type="molecule type" value="Genomic_DNA"/>
</dbReference>
<dbReference type="InterPro" id="IPR011009">
    <property type="entry name" value="Kinase-like_dom_sf"/>
</dbReference>
<dbReference type="EMBL" id="CAEMXZ010000004">
    <property type="protein sequence ID" value="CAB4322448.1"/>
    <property type="molecule type" value="Genomic_DNA"/>
</dbReference>
<feature type="transmembrane region" description="Helical" evidence="6">
    <location>
        <begin position="642"/>
        <end position="662"/>
    </location>
</feature>
<comment type="subcellular location">
    <subcellularLocation>
        <location evidence="1">Cell membrane</location>
        <topology evidence="1">Multi-pass membrane protein</topology>
    </subcellularLocation>
</comment>
<proteinExistence type="predicted"/>
<evidence type="ECO:0000313" key="8">
    <source>
        <dbReference type="EMBL" id="CAB4921124.1"/>
    </source>
</evidence>
<feature type="transmembrane region" description="Helical" evidence="6">
    <location>
        <begin position="136"/>
        <end position="155"/>
    </location>
</feature>
<evidence type="ECO:0000256" key="2">
    <source>
        <dbReference type="ARBA" id="ARBA00022475"/>
    </source>
</evidence>
<keyword evidence="5 6" id="KW-0472">Membrane</keyword>
<feature type="transmembrane region" description="Helical" evidence="6">
    <location>
        <begin position="691"/>
        <end position="713"/>
    </location>
</feature>
<feature type="transmembrane region" description="Helical" evidence="6">
    <location>
        <begin position="167"/>
        <end position="184"/>
    </location>
</feature>
<gene>
    <name evidence="7" type="ORF">UFOPK1392_00182</name>
    <name evidence="8" type="ORF">UFOPK3733_00077</name>
</gene>
<dbReference type="PANTHER" id="PTHR39087">
    <property type="entry name" value="UPF0104 MEMBRANE PROTEIN MJ1595"/>
    <property type="match status" value="1"/>
</dbReference>
<name>A0A6J7HMG5_9ZZZZ</name>
<accession>A0A6J7HMG5</accession>
<feature type="transmembrane region" description="Helical" evidence="6">
    <location>
        <begin position="492"/>
        <end position="512"/>
    </location>
</feature>
<dbReference type="GO" id="GO:0005886">
    <property type="term" value="C:plasma membrane"/>
    <property type="evidence" value="ECO:0007669"/>
    <property type="project" value="UniProtKB-SubCell"/>
</dbReference>
<dbReference type="SUPFAM" id="SSF56112">
    <property type="entry name" value="Protein kinase-like (PK-like)"/>
    <property type="match status" value="1"/>
</dbReference>
<sequence>MTMTETRRDRVRSSWRAMFGVVPDRGLHRRPTEILRIFVGLLLLGLGALRASSISPVEESIHNVVTSLPDVIVTGLRWINTTGALVAIAVVVIAALISRRPRFIGVIALSAGATLLLGRILETMVSRPHDSSGPIAGYPAFPSLRLAVVAAVFFAASPELTRPARRLMSILLSIIAVSLASVTGGYPTGILGALGLAWMVAAVVHLVLGSPDGAPGPETVVADLASMSIAAENLVLAPQQHWGETAFIGRDSHGPLRVAVIGRDATNAQFLTKLLRFVWMKDSGPGLAATREQQIEHRAYLLMLAERASVPAPRVVDSGPVGGNGDVVLVLRDTDGPTLDSFDESDTAKITDSVLDRAWHSLNELHSIGIAHGAICPSALRLNDLGAVSFVDLADADGRPSVDALILDQVALLITLAALTSPERSLAAAQRSLDHDGLRSMQPLLEATALPRATRREIGDAKKITAVISPLVAEVTGFSPEKLTELRRVTPANILLAAATVLGFYLLLGQLTKIDFATTFDGARWSWVAVVVIVAQLPLFGTAMALLGAVSTSLPLRPVFILQFANKFTGLVGGGVATMAMTVRFFQKQGLSPAVAVTSSLMTSFSSGIVQVVLVAFGLLLGDTTLHLSHSGGGASSLAEKLAVGLAVVTVIGIVLALIPHFRRRLMTLISPHLRAARTNFITVVAEPRKAVQLFAGNFISQFCYALVLWAALHAYGYSLGIPQLIVINSIASIIGGIAPVPGGMGVIEAGLIAGFTAAGVPDQTAIAATFTARMFTAYLPPAWGWVAMQWMRRHDYI</sequence>
<evidence type="ECO:0000313" key="7">
    <source>
        <dbReference type="EMBL" id="CAB4322448.1"/>
    </source>
</evidence>
<keyword evidence="4 6" id="KW-1133">Transmembrane helix</keyword>
<feature type="transmembrane region" description="Helical" evidence="6">
    <location>
        <begin position="725"/>
        <end position="745"/>
    </location>
</feature>
<feature type="transmembrane region" description="Helical" evidence="6">
    <location>
        <begin position="75"/>
        <end position="96"/>
    </location>
</feature>
<keyword evidence="3 6" id="KW-0812">Transmembrane</keyword>
<dbReference type="InterPro" id="IPR022791">
    <property type="entry name" value="L-PG_synthase/AglD"/>
</dbReference>
<evidence type="ECO:0000256" key="3">
    <source>
        <dbReference type="ARBA" id="ARBA00022692"/>
    </source>
</evidence>
<feature type="transmembrane region" description="Helical" evidence="6">
    <location>
        <begin position="765"/>
        <end position="787"/>
    </location>
</feature>
<reference evidence="8" key="1">
    <citation type="submission" date="2020-05" db="EMBL/GenBank/DDBJ databases">
        <authorList>
            <person name="Chiriac C."/>
            <person name="Salcher M."/>
            <person name="Ghai R."/>
            <person name="Kavagutti S V."/>
        </authorList>
    </citation>
    <scope>NUCLEOTIDE SEQUENCE</scope>
</reference>
<dbReference type="PANTHER" id="PTHR39087:SF2">
    <property type="entry name" value="UPF0104 MEMBRANE PROTEIN MJ1595"/>
    <property type="match status" value="1"/>
</dbReference>
<evidence type="ECO:0000256" key="1">
    <source>
        <dbReference type="ARBA" id="ARBA00004651"/>
    </source>
</evidence>
<evidence type="ECO:0000256" key="4">
    <source>
        <dbReference type="ARBA" id="ARBA00022989"/>
    </source>
</evidence>
<feature type="transmembrane region" description="Helical" evidence="6">
    <location>
        <begin position="103"/>
        <end position="121"/>
    </location>
</feature>
<feature type="transmembrane region" description="Helical" evidence="6">
    <location>
        <begin position="559"/>
        <end position="581"/>
    </location>
</feature>
<dbReference type="AlphaFoldDB" id="A0A6J7HMG5"/>
<evidence type="ECO:0000256" key="6">
    <source>
        <dbReference type="SAM" id="Phobius"/>
    </source>
</evidence>
<protein>
    <submittedName>
        <fullName evidence="8">Unannotated protein</fullName>
    </submittedName>
</protein>
<keyword evidence="2" id="KW-1003">Cell membrane</keyword>
<evidence type="ECO:0000256" key="5">
    <source>
        <dbReference type="ARBA" id="ARBA00023136"/>
    </source>
</evidence>
<feature type="transmembrane region" description="Helical" evidence="6">
    <location>
        <begin position="601"/>
        <end position="621"/>
    </location>
</feature>
<dbReference type="Pfam" id="PF03706">
    <property type="entry name" value="LPG_synthase_TM"/>
    <property type="match status" value="1"/>
</dbReference>
<feature type="transmembrane region" description="Helical" evidence="6">
    <location>
        <begin position="34"/>
        <end position="55"/>
    </location>
</feature>